<accession>A0ACC2LRJ6</accession>
<evidence type="ECO:0000313" key="2">
    <source>
        <dbReference type="Proteomes" id="UP001234297"/>
    </source>
</evidence>
<sequence>MLEPIARPKENSSSSTDSFDSDRALMKHHRTYHRSSSPPSEVLKQMDVVEGADNELLIYGEDDQIDYDLYSDLPEVTGFSIQAVSFPSGATERFTDLPDIKLDLADEDDFFLDTSFVDKNRAQQEFVGDGDNVIFYVGSALLDNVIPSPLPSLPLLAIEQTVVADAEEEDVDDYARIAAKVILSKLFSRFKRTPLDQLYSLSSFVDKTFNLLEGLPLDLFGIKSKVNGVLGKARLLIEARDSNSFDTLHQTVSEKLVIICHEEKLKVQKVDEITSASSQLKAEEIGLRSTRENIKKEIPSIEETFLSL</sequence>
<name>A0ACC2LRJ6_PERAE</name>
<reference evidence="1 2" key="1">
    <citation type="journal article" date="2022" name="Hortic Res">
        <title>A haplotype resolved chromosomal level avocado genome allows analysis of novel avocado genes.</title>
        <authorList>
            <person name="Nath O."/>
            <person name="Fletcher S.J."/>
            <person name="Hayward A."/>
            <person name="Shaw L.M."/>
            <person name="Masouleh A.K."/>
            <person name="Furtado A."/>
            <person name="Henry R.J."/>
            <person name="Mitter N."/>
        </authorList>
    </citation>
    <scope>NUCLEOTIDE SEQUENCE [LARGE SCALE GENOMIC DNA]</scope>
    <source>
        <strain evidence="2">cv. Hass</strain>
    </source>
</reference>
<comment type="caution">
    <text evidence="1">The sequence shown here is derived from an EMBL/GenBank/DDBJ whole genome shotgun (WGS) entry which is preliminary data.</text>
</comment>
<organism evidence="1 2">
    <name type="scientific">Persea americana</name>
    <name type="common">Avocado</name>
    <dbReference type="NCBI Taxonomy" id="3435"/>
    <lineage>
        <taxon>Eukaryota</taxon>
        <taxon>Viridiplantae</taxon>
        <taxon>Streptophyta</taxon>
        <taxon>Embryophyta</taxon>
        <taxon>Tracheophyta</taxon>
        <taxon>Spermatophyta</taxon>
        <taxon>Magnoliopsida</taxon>
        <taxon>Magnoliidae</taxon>
        <taxon>Laurales</taxon>
        <taxon>Lauraceae</taxon>
        <taxon>Persea</taxon>
    </lineage>
</organism>
<dbReference type="Proteomes" id="UP001234297">
    <property type="component" value="Chromosome 3"/>
</dbReference>
<keyword evidence="2" id="KW-1185">Reference proteome</keyword>
<gene>
    <name evidence="1" type="ORF">MRB53_009936</name>
</gene>
<dbReference type="EMBL" id="CM056811">
    <property type="protein sequence ID" value="KAJ8635669.1"/>
    <property type="molecule type" value="Genomic_DNA"/>
</dbReference>
<evidence type="ECO:0000313" key="1">
    <source>
        <dbReference type="EMBL" id="KAJ8635669.1"/>
    </source>
</evidence>
<proteinExistence type="predicted"/>
<protein>
    <submittedName>
        <fullName evidence="1">Uncharacterized protein</fullName>
    </submittedName>
</protein>